<sequence>MADENHTEAASTSEATGENSESNVELNIKTLDSRMYTFRVDKNMPVPLFKEKIANAVGVPVGQQRLIFRGKVLKDDHLLSEYRILLFQALDVSTFQVENGHTLHLVARQPVQSQPSSGTSIGEASGNNDNRANDSTAGAPRNRVGQVSRSVVLGTFNVGEQGEGVVPDLTQIIGAVLSSFGIGGQPIAGGINSISPTVPSNVSGQASQGIEIEGMRNDVGSRSQAGNQVQPVQAFPNHPFQALPQALQFPLTGAAIPVPSLHMPMPDSLNTLSGFINRMELTLSLNGSQPNPSPVSVGDPPRLDLPSNARGQPTPEALSIILRQAQQLLSGHTVAALSVHLILPSFLYSYTHSIGP</sequence>
<dbReference type="Proteomes" id="UP000655225">
    <property type="component" value="Unassembled WGS sequence"/>
</dbReference>
<dbReference type="PROSITE" id="PS50053">
    <property type="entry name" value="UBIQUITIN_2"/>
    <property type="match status" value="1"/>
</dbReference>
<feature type="region of interest" description="Disordered" evidence="1">
    <location>
        <begin position="285"/>
        <end position="311"/>
    </location>
</feature>
<dbReference type="PANTHER" id="PTHR15204:SF5">
    <property type="entry name" value="LARGE PROLINE-RICH PROTEIN BAG6 ISOFORM X1"/>
    <property type="match status" value="1"/>
</dbReference>
<dbReference type="GO" id="GO:0071818">
    <property type="term" value="C:BAT3 complex"/>
    <property type="evidence" value="ECO:0007669"/>
    <property type="project" value="TreeGrafter"/>
</dbReference>
<keyword evidence="4" id="KW-1185">Reference proteome</keyword>
<dbReference type="GO" id="GO:0051787">
    <property type="term" value="F:misfolded protein binding"/>
    <property type="evidence" value="ECO:0007669"/>
    <property type="project" value="TreeGrafter"/>
</dbReference>
<dbReference type="OrthoDB" id="267397at2759"/>
<name>A0A834ZM91_TETSI</name>
<dbReference type="Pfam" id="PF00240">
    <property type="entry name" value="ubiquitin"/>
    <property type="match status" value="1"/>
</dbReference>
<feature type="domain" description="Ubiquitin-like" evidence="2">
    <location>
        <begin position="24"/>
        <end position="84"/>
    </location>
</feature>
<evidence type="ECO:0000256" key="1">
    <source>
        <dbReference type="SAM" id="MobiDB-lite"/>
    </source>
</evidence>
<feature type="region of interest" description="Disordered" evidence="1">
    <location>
        <begin position="106"/>
        <end position="144"/>
    </location>
</feature>
<dbReference type="SMART" id="SM00213">
    <property type="entry name" value="UBQ"/>
    <property type="match status" value="1"/>
</dbReference>
<dbReference type="InterPro" id="IPR029071">
    <property type="entry name" value="Ubiquitin-like_domsf"/>
</dbReference>
<evidence type="ECO:0000313" key="4">
    <source>
        <dbReference type="Proteomes" id="UP000655225"/>
    </source>
</evidence>
<reference evidence="3 4" key="1">
    <citation type="submission" date="2020-04" db="EMBL/GenBank/DDBJ databases">
        <title>Plant Genome Project.</title>
        <authorList>
            <person name="Zhang R.-G."/>
        </authorList>
    </citation>
    <scope>NUCLEOTIDE SEQUENCE [LARGE SCALE GENOMIC DNA]</scope>
    <source>
        <strain evidence="3">YNK0</strain>
        <tissue evidence="3">Leaf</tissue>
    </source>
</reference>
<dbReference type="InterPro" id="IPR000626">
    <property type="entry name" value="Ubiquitin-like_dom"/>
</dbReference>
<dbReference type="AlphaFoldDB" id="A0A834ZM91"/>
<dbReference type="OMA" id="FQVENGH"/>
<dbReference type="GO" id="GO:0036503">
    <property type="term" value="P:ERAD pathway"/>
    <property type="evidence" value="ECO:0007669"/>
    <property type="project" value="TreeGrafter"/>
</dbReference>
<dbReference type="PANTHER" id="PTHR15204">
    <property type="entry name" value="LARGE PROLINE-RICH PROTEIN BAG6"/>
    <property type="match status" value="1"/>
</dbReference>
<feature type="compositionally biased region" description="Polar residues" evidence="1">
    <location>
        <begin position="110"/>
        <end position="136"/>
    </location>
</feature>
<evidence type="ECO:0000259" key="2">
    <source>
        <dbReference type="PROSITE" id="PS50053"/>
    </source>
</evidence>
<protein>
    <recommendedName>
        <fullName evidence="2">Ubiquitin-like domain-containing protein</fullName>
    </recommendedName>
</protein>
<feature type="compositionally biased region" description="Polar residues" evidence="1">
    <location>
        <begin position="8"/>
        <end position="23"/>
    </location>
</feature>
<dbReference type="FunFam" id="3.10.20.90:FF:000154">
    <property type="entry name" value="Large proline-rich protein BAG6"/>
    <property type="match status" value="1"/>
</dbReference>
<comment type="caution">
    <text evidence="3">The sequence shown here is derived from an EMBL/GenBank/DDBJ whole genome shotgun (WGS) entry which is preliminary data.</text>
</comment>
<feature type="region of interest" description="Disordered" evidence="1">
    <location>
        <begin position="1"/>
        <end position="23"/>
    </location>
</feature>
<proteinExistence type="predicted"/>
<dbReference type="SUPFAM" id="SSF54236">
    <property type="entry name" value="Ubiquitin-like"/>
    <property type="match status" value="1"/>
</dbReference>
<dbReference type="GO" id="GO:0031593">
    <property type="term" value="F:polyubiquitin modification-dependent protein binding"/>
    <property type="evidence" value="ECO:0007669"/>
    <property type="project" value="TreeGrafter"/>
</dbReference>
<dbReference type="Gene3D" id="3.10.20.90">
    <property type="entry name" value="Phosphatidylinositol 3-kinase Catalytic Subunit, Chain A, domain 1"/>
    <property type="match status" value="1"/>
</dbReference>
<gene>
    <name evidence="3" type="ORF">HHK36_002866</name>
</gene>
<dbReference type="EMBL" id="JABCRI010000002">
    <property type="protein sequence ID" value="KAF8410339.1"/>
    <property type="molecule type" value="Genomic_DNA"/>
</dbReference>
<accession>A0A834ZM91</accession>
<organism evidence="3 4">
    <name type="scientific">Tetracentron sinense</name>
    <name type="common">Spur-leaf</name>
    <dbReference type="NCBI Taxonomy" id="13715"/>
    <lineage>
        <taxon>Eukaryota</taxon>
        <taxon>Viridiplantae</taxon>
        <taxon>Streptophyta</taxon>
        <taxon>Embryophyta</taxon>
        <taxon>Tracheophyta</taxon>
        <taxon>Spermatophyta</taxon>
        <taxon>Magnoliopsida</taxon>
        <taxon>Trochodendrales</taxon>
        <taxon>Trochodendraceae</taxon>
        <taxon>Tetracentron</taxon>
    </lineage>
</organism>
<evidence type="ECO:0000313" key="3">
    <source>
        <dbReference type="EMBL" id="KAF8410339.1"/>
    </source>
</evidence>